<comment type="caution">
    <text evidence="2">The sequence shown here is derived from an EMBL/GenBank/DDBJ whole genome shotgun (WGS) entry which is preliminary data.</text>
</comment>
<organism evidence="2 3">
    <name type="scientific">Hyalangium minutum</name>
    <dbReference type="NCBI Taxonomy" id="394096"/>
    <lineage>
        <taxon>Bacteria</taxon>
        <taxon>Pseudomonadati</taxon>
        <taxon>Myxococcota</taxon>
        <taxon>Myxococcia</taxon>
        <taxon>Myxococcales</taxon>
        <taxon>Cystobacterineae</taxon>
        <taxon>Archangiaceae</taxon>
        <taxon>Hyalangium</taxon>
    </lineage>
</organism>
<dbReference type="Pfam" id="PF00903">
    <property type="entry name" value="Glyoxalase"/>
    <property type="match status" value="1"/>
</dbReference>
<proteinExistence type="predicted"/>
<sequence>MGACHHTIQLMDVQGFHHVAIQARDVERVTAFYRDLLGLPELTRHHRPDGSLRSIWVGVPGGGFLAIEAVSGEPEPLPFRHERPGYLLLAFRIPRASRGVTVEALLRAGVPLEHETRWTVYVRDPEGNRVALSHHPED</sequence>
<name>A0A085WNT0_9BACT</name>
<evidence type="ECO:0000259" key="1">
    <source>
        <dbReference type="PROSITE" id="PS51819"/>
    </source>
</evidence>
<dbReference type="SUPFAM" id="SSF54593">
    <property type="entry name" value="Glyoxalase/Bleomycin resistance protein/Dihydroxybiphenyl dioxygenase"/>
    <property type="match status" value="1"/>
</dbReference>
<protein>
    <submittedName>
        <fullName evidence="2">Glyoxalase family protein</fullName>
    </submittedName>
</protein>
<dbReference type="STRING" id="394096.DB31_6318"/>
<reference evidence="2 3" key="1">
    <citation type="submission" date="2014-04" db="EMBL/GenBank/DDBJ databases">
        <title>Genome assembly of Hyalangium minutum DSM 14724.</title>
        <authorList>
            <person name="Sharma G."/>
            <person name="Subramanian S."/>
        </authorList>
    </citation>
    <scope>NUCLEOTIDE SEQUENCE [LARGE SCALE GENOMIC DNA]</scope>
    <source>
        <strain evidence="2 3">DSM 14724</strain>
    </source>
</reference>
<dbReference type="PANTHER" id="PTHR21366:SF14">
    <property type="entry name" value="GLYOXALASE DOMAIN-CONTAINING PROTEIN 5"/>
    <property type="match status" value="1"/>
</dbReference>
<gene>
    <name evidence="2" type="ORF">DB31_6318</name>
</gene>
<feature type="domain" description="VOC" evidence="1">
    <location>
        <begin position="15"/>
        <end position="138"/>
    </location>
</feature>
<evidence type="ECO:0000313" key="3">
    <source>
        <dbReference type="Proteomes" id="UP000028725"/>
    </source>
</evidence>
<dbReference type="PROSITE" id="PS51819">
    <property type="entry name" value="VOC"/>
    <property type="match status" value="1"/>
</dbReference>
<dbReference type="InterPro" id="IPR004360">
    <property type="entry name" value="Glyas_Fos-R_dOase_dom"/>
</dbReference>
<dbReference type="EMBL" id="JMCB01000004">
    <property type="protein sequence ID" value="KFE69343.1"/>
    <property type="molecule type" value="Genomic_DNA"/>
</dbReference>
<dbReference type="PANTHER" id="PTHR21366">
    <property type="entry name" value="GLYOXALASE FAMILY PROTEIN"/>
    <property type="match status" value="1"/>
</dbReference>
<dbReference type="OrthoDB" id="9792626at2"/>
<evidence type="ECO:0000313" key="2">
    <source>
        <dbReference type="EMBL" id="KFE69343.1"/>
    </source>
</evidence>
<dbReference type="Gene3D" id="3.10.180.10">
    <property type="entry name" value="2,3-Dihydroxybiphenyl 1,2-Dioxygenase, domain 1"/>
    <property type="match status" value="1"/>
</dbReference>
<dbReference type="InterPro" id="IPR029068">
    <property type="entry name" value="Glyas_Bleomycin-R_OHBP_Dase"/>
</dbReference>
<dbReference type="InterPro" id="IPR050383">
    <property type="entry name" value="GlyoxalaseI/FosfomycinResist"/>
</dbReference>
<dbReference type="Proteomes" id="UP000028725">
    <property type="component" value="Unassembled WGS sequence"/>
</dbReference>
<dbReference type="AlphaFoldDB" id="A0A085WNT0"/>
<dbReference type="PATRIC" id="fig|394096.3.peg.2418"/>
<dbReference type="InterPro" id="IPR037523">
    <property type="entry name" value="VOC_core"/>
</dbReference>
<keyword evidence="3" id="KW-1185">Reference proteome</keyword>
<accession>A0A085WNT0</accession>